<sequence length="508" mass="57389">MQQPKSQPKPAAQVAAQVFFYLTLPLTYLSQRQNYWTPVDSHVLLGAASTAFVPHVDAPVACGVGAVVNRCDEYACPTNQYKRHHIQQLQLPTVDHFWPSLEALTAAVAFIQMQKQRESGRVSEWENATCAKLLYLHPDVRAFYHKVWSLNEGDKQDEDGVLPRRKKKDPDAVNQKPRVENKIVAELARSQAFYHAKGLELFAVPSQSIAKLYTANVGHLKGAAQVRHKRARGYSRKSGHSYLSCSMLRSNCICCPSQQPKSQPKPAAQVAAQVFFYLTLPLTYLSQRQNYWTPVDSHVLLEAASTAFVPHVDAPVACGAGAVVNRCDEYACPTNQYKRHHIQQLQLPTVDHLYPSLEALTAAVAFIQMQKQRESGRVSEWENATCAKLLYLHPDVRAFYHKVWSLNEGEKQDEDGVLPRRKKKDPDAVNQKPRVENVNALLDIYMDRTSRARCMLERRGKERGFKDVTGVMEGVQSYFYRAVSSCCTALSVDGTRSYGRNRRRVCRV</sequence>
<organism evidence="2 3">
    <name type="scientific">Peronospora matthiolae</name>
    <dbReference type="NCBI Taxonomy" id="2874970"/>
    <lineage>
        <taxon>Eukaryota</taxon>
        <taxon>Sar</taxon>
        <taxon>Stramenopiles</taxon>
        <taxon>Oomycota</taxon>
        <taxon>Peronosporomycetes</taxon>
        <taxon>Peronosporales</taxon>
        <taxon>Peronosporaceae</taxon>
        <taxon>Peronospora</taxon>
    </lineage>
</organism>
<dbReference type="EMBL" id="CAKLBY020000173">
    <property type="protein sequence ID" value="CAK7931284.1"/>
    <property type="molecule type" value="Genomic_DNA"/>
</dbReference>
<dbReference type="PANTHER" id="PTHR46274">
    <property type="entry name" value="PHOSPHATIDYLINOSITOL PHOSPHATASE"/>
    <property type="match status" value="1"/>
</dbReference>
<protein>
    <submittedName>
        <fullName evidence="2">Uncharacterized protein</fullName>
    </submittedName>
</protein>
<proteinExistence type="predicted"/>
<dbReference type="Gene3D" id="3.90.190.10">
    <property type="entry name" value="Protein tyrosine phosphatase superfamily"/>
    <property type="match status" value="2"/>
</dbReference>
<evidence type="ECO:0000313" key="3">
    <source>
        <dbReference type="Proteomes" id="UP001162060"/>
    </source>
</evidence>
<comment type="caution">
    <text evidence="2">The sequence shown here is derived from an EMBL/GenBank/DDBJ whole genome shotgun (WGS) entry which is preliminary data.</text>
</comment>
<dbReference type="InterPro" id="IPR029021">
    <property type="entry name" value="Prot-tyrosine_phosphatase-like"/>
</dbReference>
<gene>
    <name evidence="2" type="ORF">PM001_LOCUS16434</name>
</gene>
<accession>A0AAV1U9J2</accession>
<dbReference type="SUPFAM" id="SSF52799">
    <property type="entry name" value="(Phosphotyrosine protein) phosphatases II"/>
    <property type="match status" value="1"/>
</dbReference>
<dbReference type="PANTHER" id="PTHR46274:SF6">
    <property type="entry name" value="TYR_PHOSPHATASE_2 DOMAIN-CONTAINING PROTEIN"/>
    <property type="match status" value="1"/>
</dbReference>
<reference evidence="2" key="1">
    <citation type="submission" date="2024-01" db="EMBL/GenBank/DDBJ databases">
        <authorList>
            <person name="Webb A."/>
        </authorList>
    </citation>
    <scope>NUCLEOTIDE SEQUENCE</scope>
    <source>
        <strain evidence="2">Pm1</strain>
    </source>
</reference>
<evidence type="ECO:0000313" key="2">
    <source>
        <dbReference type="EMBL" id="CAK7931284.1"/>
    </source>
</evidence>
<feature type="region of interest" description="Disordered" evidence="1">
    <location>
        <begin position="155"/>
        <end position="177"/>
    </location>
</feature>
<dbReference type="Proteomes" id="UP001162060">
    <property type="component" value="Unassembled WGS sequence"/>
</dbReference>
<name>A0AAV1U9J2_9STRA</name>
<dbReference type="AlphaFoldDB" id="A0AAV1U9J2"/>
<evidence type="ECO:0000256" key="1">
    <source>
        <dbReference type="SAM" id="MobiDB-lite"/>
    </source>
</evidence>